<feature type="transmembrane region" description="Helical" evidence="1">
    <location>
        <begin position="84"/>
        <end position="103"/>
    </location>
</feature>
<dbReference type="AlphaFoldDB" id="A0A540VBC0"/>
<dbReference type="InterPro" id="IPR006976">
    <property type="entry name" value="VanZ-like"/>
</dbReference>
<dbReference type="Pfam" id="PF04892">
    <property type="entry name" value="VanZ"/>
    <property type="match status" value="1"/>
</dbReference>
<accession>A0A540VBC0</accession>
<feature type="transmembrane region" description="Helical" evidence="1">
    <location>
        <begin position="115"/>
        <end position="135"/>
    </location>
</feature>
<feature type="transmembrane region" description="Helical" evidence="1">
    <location>
        <begin position="147"/>
        <end position="164"/>
    </location>
</feature>
<keyword evidence="1" id="KW-0812">Transmembrane</keyword>
<reference evidence="3 4" key="1">
    <citation type="submission" date="2019-06" db="EMBL/GenBank/DDBJ databases">
        <title>Genome sequence of Litorilinea aerophila BAA-2444.</title>
        <authorList>
            <person name="Maclea K.S."/>
            <person name="Maurais E.G."/>
            <person name="Iannazzi L.C."/>
        </authorList>
    </citation>
    <scope>NUCLEOTIDE SEQUENCE [LARGE SCALE GENOMIC DNA]</scope>
    <source>
        <strain evidence="3 4">ATCC BAA-2444</strain>
    </source>
</reference>
<keyword evidence="1" id="KW-1133">Transmembrane helix</keyword>
<dbReference type="RefSeq" id="WP_141611627.1">
    <property type="nucleotide sequence ID" value="NZ_VIGC02000028.1"/>
</dbReference>
<gene>
    <name evidence="3" type="ORF">FKZ61_18385</name>
</gene>
<evidence type="ECO:0000313" key="4">
    <source>
        <dbReference type="Proteomes" id="UP000317371"/>
    </source>
</evidence>
<comment type="caution">
    <text evidence="3">The sequence shown here is derived from an EMBL/GenBank/DDBJ whole genome shotgun (WGS) entry which is preliminary data.</text>
</comment>
<proteinExistence type="predicted"/>
<evidence type="ECO:0000259" key="2">
    <source>
        <dbReference type="Pfam" id="PF04892"/>
    </source>
</evidence>
<evidence type="ECO:0000256" key="1">
    <source>
        <dbReference type="SAM" id="Phobius"/>
    </source>
</evidence>
<dbReference type="InParanoid" id="A0A540VBC0"/>
<dbReference type="Proteomes" id="UP000317371">
    <property type="component" value="Unassembled WGS sequence"/>
</dbReference>
<name>A0A540VBC0_9CHLR</name>
<keyword evidence="1" id="KW-0472">Membrane</keyword>
<feature type="domain" description="VanZ-like" evidence="2">
    <location>
        <begin position="90"/>
        <end position="164"/>
    </location>
</feature>
<evidence type="ECO:0000313" key="3">
    <source>
        <dbReference type="EMBL" id="TQE94060.1"/>
    </source>
</evidence>
<dbReference type="EMBL" id="VIGC01000028">
    <property type="protein sequence ID" value="TQE94060.1"/>
    <property type="molecule type" value="Genomic_DNA"/>
</dbReference>
<protein>
    <submittedName>
        <fullName evidence="3">VanZ family protein</fullName>
    </submittedName>
</protein>
<keyword evidence="4" id="KW-1185">Reference proteome</keyword>
<organism evidence="3 4">
    <name type="scientific">Litorilinea aerophila</name>
    <dbReference type="NCBI Taxonomy" id="1204385"/>
    <lineage>
        <taxon>Bacteria</taxon>
        <taxon>Bacillati</taxon>
        <taxon>Chloroflexota</taxon>
        <taxon>Caldilineae</taxon>
        <taxon>Caldilineales</taxon>
        <taxon>Caldilineaceae</taxon>
        <taxon>Litorilinea</taxon>
    </lineage>
</organism>
<sequence>MEPFKAKPLSANPRDAASPWEAWPLGRLIHSWGPALINMAVIFWLSSQPQLGGPHWLEELVRGWLQEGPLLERVLPVVAWVEPYTSWAGHLVAYGCLALALLWGIRRQWPARPGAWRLAWLGALLYGLTDEWHQHFVPGRHTDWRDLLTDGIGAGLALAAAYLWQRHRRT</sequence>
<dbReference type="NCBIfam" id="NF037970">
    <property type="entry name" value="vanZ_1"/>
    <property type="match status" value="1"/>
</dbReference>